<evidence type="ECO:0000313" key="1">
    <source>
        <dbReference type="Proteomes" id="UP000095283"/>
    </source>
</evidence>
<evidence type="ECO:0000313" key="2">
    <source>
        <dbReference type="WBParaSite" id="Hba_13152"/>
    </source>
</evidence>
<organism evidence="1 2">
    <name type="scientific">Heterorhabditis bacteriophora</name>
    <name type="common">Entomopathogenic nematode worm</name>
    <dbReference type="NCBI Taxonomy" id="37862"/>
    <lineage>
        <taxon>Eukaryota</taxon>
        <taxon>Metazoa</taxon>
        <taxon>Ecdysozoa</taxon>
        <taxon>Nematoda</taxon>
        <taxon>Chromadorea</taxon>
        <taxon>Rhabditida</taxon>
        <taxon>Rhabditina</taxon>
        <taxon>Rhabditomorpha</taxon>
        <taxon>Strongyloidea</taxon>
        <taxon>Heterorhabditidae</taxon>
        <taxon>Heterorhabditis</taxon>
    </lineage>
</organism>
<proteinExistence type="predicted"/>
<keyword evidence="1" id="KW-1185">Reference proteome</keyword>
<protein>
    <submittedName>
        <fullName evidence="2">Transposase</fullName>
    </submittedName>
</protein>
<dbReference type="Proteomes" id="UP000095283">
    <property type="component" value="Unplaced"/>
</dbReference>
<dbReference type="AlphaFoldDB" id="A0A1I7X6G1"/>
<reference evidence="2" key="1">
    <citation type="submission" date="2016-11" db="UniProtKB">
        <authorList>
            <consortium name="WormBaseParasite"/>
        </authorList>
    </citation>
    <scope>IDENTIFICATION</scope>
</reference>
<sequence length="69" mass="7803">MGRASTLNPHVRGQIKVLSTTGYTVEQIADVKCDWEKVRLLRDVLGHRLVPHVQRFPGVINRNGSCTDY</sequence>
<dbReference type="WBParaSite" id="Hba_13152">
    <property type="protein sequence ID" value="Hba_13152"/>
    <property type="gene ID" value="Hba_13152"/>
</dbReference>
<accession>A0A1I7X6G1</accession>
<name>A0A1I7X6G1_HETBA</name>